<comment type="caution">
    <text evidence="3">The sequence shown here is derived from an EMBL/GenBank/DDBJ whole genome shotgun (WGS) entry which is preliminary data.</text>
</comment>
<evidence type="ECO:0000256" key="2">
    <source>
        <dbReference type="SAM" id="Phobius"/>
    </source>
</evidence>
<dbReference type="Pfam" id="PF11219">
    <property type="entry name" value="DUF3014"/>
    <property type="match status" value="1"/>
</dbReference>
<feature type="region of interest" description="Disordered" evidence="1">
    <location>
        <begin position="35"/>
        <end position="81"/>
    </location>
</feature>
<proteinExistence type="predicted"/>
<sequence length="281" mass="30664">MKQKPYASERSPAPIIAVLVVLIAVALYWWHNRQQQEAPPPPAPAVAEAPAPTVEPPPQPAQPEIQHPVTPPPDDTDPALAAGDLNAGLMALLGNQTVLSMLNTDHFAQRVVATVDNLGRSLAAPAVWPVHPAPGRFTVDAKGDRLYIGAANAKRYAQFVKLATAAGPDRLVALYRKFYPEFQHAYEEIGYSRGYFNDRLVEVIDILLATPEPDETPQVLLTQVQGPTAPERPWTRYEYADPGLESLPAGQRILLRMSAQDRKTVKDRLAAVRAALVSNPS</sequence>
<name>A0ABP8H1H3_9BURK</name>
<evidence type="ECO:0000256" key="1">
    <source>
        <dbReference type="SAM" id="MobiDB-lite"/>
    </source>
</evidence>
<feature type="transmembrane region" description="Helical" evidence="2">
    <location>
        <begin position="12"/>
        <end position="30"/>
    </location>
</feature>
<reference evidence="4" key="1">
    <citation type="journal article" date="2019" name="Int. J. Syst. Evol. Microbiol.">
        <title>The Global Catalogue of Microorganisms (GCM) 10K type strain sequencing project: providing services to taxonomists for standard genome sequencing and annotation.</title>
        <authorList>
            <consortium name="The Broad Institute Genomics Platform"/>
            <consortium name="The Broad Institute Genome Sequencing Center for Infectious Disease"/>
            <person name="Wu L."/>
            <person name="Ma J."/>
        </authorList>
    </citation>
    <scope>NUCLEOTIDE SEQUENCE [LARGE SCALE GENOMIC DNA]</scope>
    <source>
        <strain evidence="4">JCM 17666</strain>
    </source>
</reference>
<dbReference type="EMBL" id="BAABFO010000010">
    <property type="protein sequence ID" value="GAA4332983.1"/>
    <property type="molecule type" value="Genomic_DNA"/>
</dbReference>
<keyword evidence="2" id="KW-0812">Transmembrane</keyword>
<keyword evidence="4" id="KW-1185">Reference proteome</keyword>
<evidence type="ECO:0000313" key="3">
    <source>
        <dbReference type="EMBL" id="GAA4332983.1"/>
    </source>
</evidence>
<dbReference type="InterPro" id="IPR021382">
    <property type="entry name" value="DUF3014"/>
</dbReference>
<accession>A0ABP8H1H3</accession>
<evidence type="ECO:0000313" key="4">
    <source>
        <dbReference type="Proteomes" id="UP001501671"/>
    </source>
</evidence>
<dbReference type="RefSeq" id="WP_345249605.1">
    <property type="nucleotide sequence ID" value="NZ_BAABFO010000010.1"/>
</dbReference>
<organism evidence="3 4">
    <name type="scientific">Pigmentiphaga soli</name>
    <dbReference type="NCBI Taxonomy" id="1007095"/>
    <lineage>
        <taxon>Bacteria</taxon>
        <taxon>Pseudomonadati</taxon>
        <taxon>Pseudomonadota</taxon>
        <taxon>Betaproteobacteria</taxon>
        <taxon>Burkholderiales</taxon>
        <taxon>Alcaligenaceae</taxon>
        <taxon>Pigmentiphaga</taxon>
    </lineage>
</organism>
<gene>
    <name evidence="3" type="ORF">GCM10023144_23660</name>
</gene>
<keyword evidence="2" id="KW-0472">Membrane</keyword>
<protein>
    <submittedName>
        <fullName evidence="3">DUF3014 domain-containing protein</fullName>
    </submittedName>
</protein>
<keyword evidence="2" id="KW-1133">Transmembrane helix</keyword>
<dbReference type="Proteomes" id="UP001501671">
    <property type="component" value="Unassembled WGS sequence"/>
</dbReference>